<evidence type="ECO:0000313" key="2">
    <source>
        <dbReference type="Proteomes" id="UP000053260"/>
    </source>
</evidence>
<sequence>MSAAISRTTSSTKSYVISFGTHSELKPTSVPVQSGGATPSQFSSAYEARAALVWPGMPISGTTSR</sequence>
<protein>
    <submittedName>
        <fullName evidence="1">Uncharacterized protein</fullName>
    </submittedName>
</protein>
<dbReference type="EMBL" id="LMXB01000041">
    <property type="protein sequence ID" value="KUO20159.1"/>
    <property type="molecule type" value="Genomic_DNA"/>
</dbReference>
<dbReference type="AlphaFoldDB" id="A0A101V0E4"/>
<organism evidence="1 2">
    <name type="scientific">Streptomyces dysideae</name>
    <dbReference type="NCBI Taxonomy" id="909626"/>
    <lineage>
        <taxon>Bacteria</taxon>
        <taxon>Bacillati</taxon>
        <taxon>Actinomycetota</taxon>
        <taxon>Actinomycetes</taxon>
        <taxon>Kitasatosporales</taxon>
        <taxon>Streptomycetaceae</taxon>
        <taxon>Streptomyces</taxon>
    </lineage>
</organism>
<name>A0A101V0E4_9ACTN</name>
<accession>A0A101V0E4</accession>
<reference evidence="1 2" key="1">
    <citation type="submission" date="2015-10" db="EMBL/GenBank/DDBJ databases">
        <title>Draft genome sequence of Streptomyces sp. RV15, isolated from a marine sponge.</title>
        <authorList>
            <person name="Ruckert C."/>
            <person name="Abdelmohsen U.R."/>
            <person name="Winkler A."/>
            <person name="Hentschel U."/>
            <person name="Kalinowski J."/>
            <person name="Kampfer P."/>
            <person name="Glaeser S."/>
        </authorList>
    </citation>
    <scope>NUCLEOTIDE SEQUENCE [LARGE SCALE GENOMIC DNA]</scope>
    <source>
        <strain evidence="1 2">RV15</strain>
    </source>
</reference>
<comment type="caution">
    <text evidence="1">The sequence shown here is derived from an EMBL/GenBank/DDBJ whole genome shotgun (WGS) entry which is preliminary data.</text>
</comment>
<evidence type="ECO:0000313" key="1">
    <source>
        <dbReference type="EMBL" id="KUO20159.1"/>
    </source>
</evidence>
<dbReference type="STRING" id="909626.AQJ91_15340"/>
<dbReference type="Proteomes" id="UP000053260">
    <property type="component" value="Unassembled WGS sequence"/>
</dbReference>
<gene>
    <name evidence="1" type="ORF">AQJ91_15340</name>
</gene>
<proteinExistence type="predicted"/>
<keyword evidence="2" id="KW-1185">Reference proteome</keyword>